<dbReference type="InterPro" id="IPR002919">
    <property type="entry name" value="TIL_dom"/>
</dbReference>
<dbReference type="InterPro" id="IPR051368">
    <property type="entry name" value="SerProtInhib-TIL_Domain"/>
</dbReference>
<dbReference type="InterPro" id="IPR036857">
    <property type="entry name" value="Thyroglobulin_1_sf"/>
</dbReference>
<comment type="caution">
    <text evidence="3">Lacks conserved residue(s) required for the propagation of feature annotation.</text>
</comment>
<keyword evidence="7" id="KW-1185">Reference proteome</keyword>
<dbReference type="SMART" id="SM00211">
    <property type="entry name" value="TY"/>
    <property type="match status" value="3"/>
</dbReference>
<organism evidence="6 7">
    <name type="scientific">Clavelina lepadiformis</name>
    <name type="common">Light-bulb sea squirt</name>
    <name type="synonym">Ascidia lepadiformis</name>
    <dbReference type="NCBI Taxonomy" id="159417"/>
    <lineage>
        <taxon>Eukaryota</taxon>
        <taxon>Metazoa</taxon>
        <taxon>Chordata</taxon>
        <taxon>Tunicata</taxon>
        <taxon>Ascidiacea</taxon>
        <taxon>Aplousobranchia</taxon>
        <taxon>Clavelinidae</taxon>
        <taxon>Clavelina</taxon>
    </lineage>
</organism>
<dbReference type="CDD" id="cd19941">
    <property type="entry name" value="TIL"/>
    <property type="match status" value="9"/>
</dbReference>
<dbReference type="PROSITE" id="PS51162">
    <property type="entry name" value="THYROGLOBULIN_1_2"/>
    <property type="match status" value="4"/>
</dbReference>
<dbReference type="SUPFAM" id="SSF57567">
    <property type="entry name" value="Serine protease inhibitors"/>
    <property type="match status" value="9"/>
</dbReference>
<evidence type="ECO:0000259" key="5">
    <source>
        <dbReference type="PROSITE" id="PS51162"/>
    </source>
</evidence>
<feature type="signal peptide" evidence="4">
    <location>
        <begin position="1"/>
        <end position="19"/>
    </location>
</feature>
<feature type="chain" id="PRO_5047396433" description="Thyroglobulin type-1 domain-containing protein" evidence="4">
    <location>
        <begin position="20"/>
        <end position="862"/>
    </location>
</feature>
<evidence type="ECO:0000313" key="7">
    <source>
        <dbReference type="Proteomes" id="UP001642483"/>
    </source>
</evidence>
<dbReference type="EMBL" id="CAWYQH010000152">
    <property type="protein sequence ID" value="CAK8696004.1"/>
    <property type="molecule type" value="Genomic_DNA"/>
</dbReference>
<feature type="domain" description="Thyroglobulin type-1" evidence="5">
    <location>
        <begin position="462"/>
        <end position="520"/>
    </location>
</feature>
<feature type="domain" description="Thyroglobulin type-1" evidence="5">
    <location>
        <begin position="784"/>
        <end position="853"/>
    </location>
</feature>
<dbReference type="PROSITE" id="PS00484">
    <property type="entry name" value="THYROGLOBULIN_1_1"/>
    <property type="match status" value="1"/>
</dbReference>
<dbReference type="Proteomes" id="UP001642483">
    <property type="component" value="Unassembled WGS sequence"/>
</dbReference>
<proteinExistence type="predicted"/>
<evidence type="ECO:0000256" key="1">
    <source>
        <dbReference type="ARBA" id="ARBA00022690"/>
    </source>
</evidence>
<dbReference type="PANTHER" id="PTHR23259:SF70">
    <property type="entry name" value="ACCESSORY GLAND PROTEIN ACP62F-RELATED"/>
    <property type="match status" value="1"/>
</dbReference>
<dbReference type="Gene3D" id="2.10.25.10">
    <property type="entry name" value="Laminin"/>
    <property type="match status" value="9"/>
</dbReference>
<feature type="disulfide bond" evidence="3">
    <location>
        <begin position="820"/>
        <end position="827"/>
    </location>
</feature>
<dbReference type="Pfam" id="PF00086">
    <property type="entry name" value="Thyroglobulin_1"/>
    <property type="match status" value="3"/>
</dbReference>
<feature type="domain" description="Thyroglobulin type-1" evidence="5">
    <location>
        <begin position="583"/>
        <end position="640"/>
    </location>
</feature>
<dbReference type="Pfam" id="PF01826">
    <property type="entry name" value="TIL"/>
    <property type="match status" value="8"/>
</dbReference>
<evidence type="ECO:0000256" key="3">
    <source>
        <dbReference type="PROSITE-ProRule" id="PRU00500"/>
    </source>
</evidence>
<dbReference type="PANTHER" id="PTHR23259">
    <property type="entry name" value="RIDDLE"/>
    <property type="match status" value="1"/>
</dbReference>
<keyword evidence="4" id="KW-0732">Signal</keyword>
<dbReference type="CDD" id="cd00191">
    <property type="entry name" value="TY"/>
    <property type="match status" value="3"/>
</dbReference>
<name>A0ABP0GYZ0_CLALP</name>
<evidence type="ECO:0000313" key="6">
    <source>
        <dbReference type="EMBL" id="CAK8696004.1"/>
    </source>
</evidence>
<dbReference type="Gene3D" id="4.10.800.10">
    <property type="entry name" value="Thyroglobulin type-1"/>
    <property type="match status" value="3"/>
</dbReference>
<dbReference type="InterPro" id="IPR036084">
    <property type="entry name" value="Ser_inhib-like_sf"/>
</dbReference>
<keyword evidence="1" id="KW-0646">Protease inhibitor</keyword>
<keyword evidence="2 3" id="KW-1015">Disulfide bond</keyword>
<gene>
    <name evidence="6" type="ORF">CVLEPA_LOCUS29200</name>
</gene>
<sequence length="862" mass="95094">MRLLGFCLLVTVLAAITTAQSSFTPPVPSTLNCWLERLNRNFGTWKPTCVYFRWYAYEQCDAFGNCWCVSSRTGQPHSYVPHARKTVDCRKSVLECELTEIYSNCASYCPNTCENRNKPRICIAACRQGCTCPSGTVDKSGVCVSEEECPPTCNDTLNEVYRECAPPCDATCDDPQKLCSLQESCNQRCACADGYVRNDEGVCVEVKQCPVPEPTVPECPGNQIYSNCASYCPTTCSNLNQPIACITLCRQGCTCPSGMVDNGGVCVYEENCPPICDQTLNEEYWECAPPCDATCDDPQKLCSLQESCNKRCACTDGYVRNDEGVCVEVEQCPAPEPTVPVCPENQVYSECAGCDRRCDERDILMICTLECKQKCTCQSGLYLDGERCVEEIECPPVCNASLNEAYSSCAPPCDATCDEPQKFCSLQESCNKRCACDKEQVRNSKGVCVNADQCPQKDSGSSVTCETYSTGDLSYVPQCDENGNFNTTQCEEDMCFCVDKMSGNILEGTRRPIEIFNLECSLLGDCPGNMTFNSCATACPETCNDPLPRCTRNCVIDCVCPPGHVRRAGDDMTCVPIDLCPAPHSCPYKRALSPTVQCDIFGYFEPRQCAEDDMCWCVDRDGVKIINTEAGINSFTPDTCAQARDCNNLSGMQWTFCLPRCFGTCFDKSPLCDPPEECTPGCQCKEGYYVEEDFGECVPEPECPQLQDENANTGCNSDLGEIFNVCAATCDATCDEPLKPCSLTKICLQKCSCSKGHLRSPDNVCIPAAECPVTQQESEGREPQVNCTEETIKIKSKRLQDDFIPECDVNDNEKYLPIQCYGFLLECWCVNETTGKEIPNTRHAQFSSGTFDCNNPDTSKLF</sequence>
<accession>A0ABP0GYZ0</accession>
<dbReference type="InterPro" id="IPR000716">
    <property type="entry name" value="Thyroglobulin_1"/>
</dbReference>
<evidence type="ECO:0000256" key="2">
    <source>
        <dbReference type="ARBA" id="ARBA00023157"/>
    </source>
</evidence>
<feature type="domain" description="Thyroglobulin type-1" evidence="5">
    <location>
        <begin position="30"/>
        <end position="89"/>
    </location>
</feature>
<comment type="caution">
    <text evidence="6">The sequence shown here is derived from an EMBL/GenBank/DDBJ whole genome shotgun (WGS) entry which is preliminary data.</text>
</comment>
<dbReference type="SUPFAM" id="SSF57610">
    <property type="entry name" value="Thyroglobulin type-1 domain"/>
    <property type="match status" value="4"/>
</dbReference>
<reference evidence="6 7" key="1">
    <citation type="submission" date="2024-02" db="EMBL/GenBank/DDBJ databases">
        <authorList>
            <person name="Daric V."/>
            <person name="Darras S."/>
        </authorList>
    </citation>
    <scope>NUCLEOTIDE SEQUENCE [LARGE SCALE GENOMIC DNA]</scope>
</reference>
<protein>
    <recommendedName>
        <fullName evidence="5">Thyroglobulin type-1 domain-containing protein</fullName>
    </recommendedName>
</protein>
<evidence type="ECO:0000256" key="4">
    <source>
        <dbReference type="SAM" id="SignalP"/>
    </source>
</evidence>